<reference evidence="16 18" key="2">
    <citation type="submission" date="2020-08" db="EMBL/GenBank/DDBJ databases">
        <title>Sequencing the genomes of 1000 actinobacteria strains.</title>
        <authorList>
            <person name="Klenk H.-P."/>
        </authorList>
    </citation>
    <scope>NUCLEOTIDE SEQUENCE [LARGE SCALE GENOMIC DNA]</scope>
    <source>
        <strain evidence="16 18">DSM 9581</strain>
    </source>
</reference>
<dbReference type="InterPro" id="IPR043130">
    <property type="entry name" value="CDP-OH_PTrfase_TM_dom"/>
</dbReference>
<dbReference type="EMBL" id="BJVQ01000005">
    <property type="protein sequence ID" value="GEL45546.1"/>
    <property type="molecule type" value="Genomic_DNA"/>
</dbReference>
<evidence type="ECO:0000256" key="5">
    <source>
        <dbReference type="ARBA" id="ARBA00022692"/>
    </source>
</evidence>
<dbReference type="Gene3D" id="1.20.120.1760">
    <property type="match status" value="1"/>
</dbReference>
<dbReference type="GO" id="GO:0008444">
    <property type="term" value="F:CDP-diacylglycerol-glycerol-3-phosphate 3-phosphatidyltransferase activity"/>
    <property type="evidence" value="ECO:0007669"/>
    <property type="project" value="UniProtKB-UniRule"/>
</dbReference>
<keyword evidence="5 14" id="KW-0812">Transmembrane</keyword>
<evidence type="ECO:0000313" key="17">
    <source>
        <dbReference type="Proteomes" id="UP000321723"/>
    </source>
</evidence>
<dbReference type="UniPathway" id="UPA00085"/>
<evidence type="ECO:0000256" key="3">
    <source>
        <dbReference type="ARBA" id="ARBA00022516"/>
    </source>
</evidence>
<accession>A0A511F8E9</accession>
<dbReference type="InterPro" id="IPR000462">
    <property type="entry name" value="CDP-OH_P_trans"/>
</dbReference>
<dbReference type="GO" id="GO:0016020">
    <property type="term" value="C:membrane"/>
    <property type="evidence" value="ECO:0007669"/>
    <property type="project" value="UniProtKB-SubCell"/>
</dbReference>
<dbReference type="PROSITE" id="PS00379">
    <property type="entry name" value="CDP_ALCOHOL_P_TRANSF"/>
    <property type="match status" value="1"/>
</dbReference>
<keyword evidence="10" id="KW-1208">Phospholipid metabolism</keyword>
<name>A0A511F8E9_9CELL</name>
<feature type="transmembrane region" description="Helical" evidence="14">
    <location>
        <begin position="12"/>
        <end position="30"/>
    </location>
</feature>
<evidence type="ECO:0000256" key="13">
    <source>
        <dbReference type="SAM" id="MobiDB-lite"/>
    </source>
</evidence>
<feature type="region of interest" description="Disordered" evidence="13">
    <location>
        <begin position="188"/>
        <end position="220"/>
    </location>
</feature>
<dbReference type="PIRSF" id="PIRSF000847">
    <property type="entry name" value="Phos_ph_gly_syn"/>
    <property type="match status" value="1"/>
</dbReference>
<feature type="transmembrane region" description="Helical" evidence="14">
    <location>
        <begin position="153"/>
        <end position="177"/>
    </location>
</feature>
<dbReference type="EC" id="2.7.8.5" evidence="11"/>
<proteinExistence type="inferred from homology"/>
<dbReference type="AlphaFoldDB" id="A0A511F8E9"/>
<dbReference type="EMBL" id="JACHDN010000001">
    <property type="protein sequence ID" value="MBB5474367.1"/>
    <property type="molecule type" value="Genomic_DNA"/>
</dbReference>
<evidence type="ECO:0000256" key="4">
    <source>
        <dbReference type="ARBA" id="ARBA00022679"/>
    </source>
</evidence>
<keyword evidence="3" id="KW-0444">Lipid biosynthesis</keyword>
<evidence type="ECO:0000256" key="2">
    <source>
        <dbReference type="ARBA" id="ARBA00010441"/>
    </source>
</evidence>
<evidence type="ECO:0000256" key="6">
    <source>
        <dbReference type="ARBA" id="ARBA00022989"/>
    </source>
</evidence>
<evidence type="ECO:0000256" key="11">
    <source>
        <dbReference type="NCBIfam" id="TIGR00560"/>
    </source>
</evidence>
<sequence length="220" mass="23374">MSRPSPLNVANVLTVLRIVVVPFVAWALLVDGGQDPVWRLVAAGLFALAAATDRVDGYLARRLGLVTDLGKLLDPIADKALIGTALVALSWLGELPWWVTVAILVRELGITVMRFFLLKYLVLPASRGGKIKTVLQSVAVGLFLLPLDHLPGWVTVVAWVLMVAAVVVTLVTGADYVRTAVRVHREHAAGRGAEVTRHAADTGTTSPRSDGAGPAVASPR</sequence>
<comment type="subcellular location">
    <subcellularLocation>
        <location evidence="1">Membrane</location>
        <topology evidence="1">Multi-pass membrane protein</topology>
    </subcellularLocation>
</comment>
<evidence type="ECO:0000313" key="15">
    <source>
        <dbReference type="EMBL" id="GEL45546.1"/>
    </source>
</evidence>
<dbReference type="InterPro" id="IPR048254">
    <property type="entry name" value="CDP_ALCOHOL_P_TRANSF_CS"/>
</dbReference>
<gene>
    <name evidence="15" type="primary">pgsA</name>
    <name evidence="15" type="ORF">CHO01_06620</name>
    <name evidence="16" type="ORF">HNR08_003103</name>
</gene>
<dbReference type="Proteomes" id="UP000564629">
    <property type="component" value="Unassembled WGS sequence"/>
</dbReference>
<comment type="similarity">
    <text evidence="2 12">Belongs to the CDP-alcohol phosphatidyltransferase class-I family.</text>
</comment>
<keyword evidence="8 14" id="KW-0472">Membrane</keyword>
<evidence type="ECO:0000256" key="9">
    <source>
        <dbReference type="ARBA" id="ARBA00023209"/>
    </source>
</evidence>
<evidence type="ECO:0000256" key="8">
    <source>
        <dbReference type="ARBA" id="ARBA00023136"/>
    </source>
</evidence>
<dbReference type="RefSeq" id="WP_146833539.1">
    <property type="nucleotide sequence ID" value="NZ_BJVQ01000005.1"/>
</dbReference>
<dbReference type="NCBIfam" id="TIGR00560">
    <property type="entry name" value="pgsA"/>
    <property type="match status" value="1"/>
</dbReference>
<dbReference type="PANTHER" id="PTHR14269">
    <property type="entry name" value="CDP-DIACYLGLYCEROL--GLYCEROL-3-PHOSPHATE 3-PHOSPHATIDYLTRANSFERASE-RELATED"/>
    <property type="match status" value="1"/>
</dbReference>
<evidence type="ECO:0000313" key="16">
    <source>
        <dbReference type="EMBL" id="MBB5474367.1"/>
    </source>
</evidence>
<keyword evidence="9" id="KW-0594">Phospholipid biosynthesis</keyword>
<evidence type="ECO:0000256" key="1">
    <source>
        <dbReference type="ARBA" id="ARBA00004141"/>
    </source>
</evidence>
<dbReference type="GO" id="GO:0046474">
    <property type="term" value="P:glycerophospholipid biosynthetic process"/>
    <property type="evidence" value="ECO:0007669"/>
    <property type="project" value="TreeGrafter"/>
</dbReference>
<organism evidence="15 17">
    <name type="scientific">Cellulomonas hominis</name>
    <dbReference type="NCBI Taxonomy" id="156981"/>
    <lineage>
        <taxon>Bacteria</taxon>
        <taxon>Bacillati</taxon>
        <taxon>Actinomycetota</taxon>
        <taxon>Actinomycetes</taxon>
        <taxon>Micrococcales</taxon>
        <taxon>Cellulomonadaceae</taxon>
        <taxon>Cellulomonas</taxon>
    </lineage>
</organism>
<evidence type="ECO:0000256" key="10">
    <source>
        <dbReference type="ARBA" id="ARBA00023264"/>
    </source>
</evidence>
<evidence type="ECO:0000256" key="7">
    <source>
        <dbReference type="ARBA" id="ARBA00023098"/>
    </source>
</evidence>
<dbReference type="InterPro" id="IPR050324">
    <property type="entry name" value="CDP-alcohol_PTase-I"/>
</dbReference>
<reference evidence="15 17" key="1">
    <citation type="submission" date="2019-07" db="EMBL/GenBank/DDBJ databases">
        <title>Whole genome shotgun sequence of Cellulomonas hominis NBRC 16055.</title>
        <authorList>
            <person name="Hosoyama A."/>
            <person name="Uohara A."/>
            <person name="Ohji S."/>
            <person name="Ichikawa N."/>
        </authorList>
    </citation>
    <scope>NUCLEOTIDE SEQUENCE [LARGE SCALE GENOMIC DNA]</scope>
    <source>
        <strain evidence="15 17">NBRC 16055</strain>
    </source>
</reference>
<evidence type="ECO:0000313" key="18">
    <source>
        <dbReference type="Proteomes" id="UP000564629"/>
    </source>
</evidence>
<dbReference type="Proteomes" id="UP000321723">
    <property type="component" value="Unassembled WGS sequence"/>
</dbReference>
<evidence type="ECO:0000256" key="12">
    <source>
        <dbReference type="RuleBase" id="RU003750"/>
    </source>
</evidence>
<keyword evidence="17" id="KW-1185">Reference proteome</keyword>
<keyword evidence="6 14" id="KW-1133">Transmembrane helix</keyword>
<evidence type="ECO:0000256" key="14">
    <source>
        <dbReference type="SAM" id="Phobius"/>
    </source>
</evidence>
<comment type="caution">
    <text evidence="15">The sequence shown here is derived from an EMBL/GenBank/DDBJ whole genome shotgun (WGS) entry which is preliminary data.</text>
</comment>
<dbReference type="PANTHER" id="PTHR14269:SF52">
    <property type="entry name" value="PHOSPHATIDYLGLYCEROPHOSPHATE SYNTHASE-RELATED"/>
    <property type="match status" value="1"/>
</dbReference>
<dbReference type="InterPro" id="IPR004570">
    <property type="entry name" value="Phosphatidylglycerol_P_synth"/>
</dbReference>
<keyword evidence="4 12" id="KW-0808">Transferase</keyword>
<dbReference type="Pfam" id="PF01066">
    <property type="entry name" value="CDP-OH_P_transf"/>
    <property type="match status" value="1"/>
</dbReference>
<feature type="compositionally biased region" description="Basic and acidic residues" evidence="13">
    <location>
        <begin position="188"/>
        <end position="200"/>
    </location>
</feature>
<protein>
    <recommendedName>
        <fullName evidence="11">CDP-diacylglycerol--glycerol-3-phosphate 3-phosphatidyltransferase</fullName>
        <ecNumber evidence="11">2.7.8.5</ecNumber>
    </recommendedName>
</protein>
<dbReference type="OrthoDB" id="9796672at2"/>
<keyword evidence="7" id="KW-0443">Lipid metabolism</keyword>